<protein>
    <recommendedName>
        <fullName evidence="2">Fibronectin type-III domain-containing protein</fullName>
    </recommendedName>
</protein>
<feature type="domain" description="Fibronectin type-III" evidence="2">
    <location>
        <begin position="2687"/>
        <end position="2776"/>
    </location>
</feature>
<keyword evidence="4" id="KW-1185">Reference proteome</keyword>
<dbReference type="SMART" id="SM00060">
    <property type="entry name" value="FN3"/>
    <property type="match status" value="6"/>
</dbReference>
<dbReference type="STRING" id="74557.A0A1V9Y6R8"/>
<evidence type="ECO:0000313" key="3">
    <source>
        <dbReference type="EMBL" id="OQR81413.1"/>
    </source>
</evidence>
<dbReference type="InterPro" id="IPR036116">
    <property type="entry name" value="FN3_sf"/>
</dbReference>
<gene>
    <name evidence="3" type="ORF">THRCLA_11755</name>
</gene>
<dbReference type="PANTHER" id="PTHR13817:SF73">
    <property type="entry name" value="FIBRONECTIN TYPE-III DOMAIN-CONTAINING PROTEIN"/>
    <property type="match status" value="1"/>
</dbReference>
<dbReference type="InterPro" id="IPR050964">
    <property type="entry name" value="Striated_Muscle_Regulatory"/>
</dbReference>
<dbReference type="InterPro" id="IPR013783">
    <property type="entry name" value="Ig-like_fold"/>
</dbReference>
<dbReference type="PROSITE" id="PS50853">
    <property type="entry name" value="FN3"/>
    <property type="match status" value="4"/>
</dbReference>
<evidence type="ECO:0000256" key="1">
    <source>
        <dbReference type="ARBA" id="ARBA00022737"/>
    </source>
</evidence>
<evidence type="ECO:0000313" key="4">
    <source>
        <dbReference type="Proteomes" id="UP000243217"/>
    </source>
</evidence>
<dbReference type="EMBL" id="JNBS01005001">
    <property type="protein sequence ID" value="OQR81413.1"/>
    <property type="molecule type" value="Genomic_DNA"/>
</dbReference>
<keyword evidence="1" id="KW-0677">Repeat</keyword>
<sequence>FVSAENASALRVQVFPPSGIVPLGSNGDPVLGYRIDVAQRVYDVQTFTIQSTTGPISAGAYRISYNNAFGTGTTLDCVPWNATDIQFAAALQSLPNIDAVNVSRSAFGAVPQGYVYTITFTGANLVNGPQNNVLTASVSTCTPFLPVTSTVTLTGNHVSPGTLGFVPEVWQLMTTESSLSLGIAGNLVFSIGYQGNWVALPPTVNIDAGSRTIVTTVANSLVGLVSRGDAIQVGGQRFRIHATAPFTDLQVPLDSKHITGAQNVQVYVYDTALGRISVTQGSASVATSSDFTSSLAVGDDVQITGQEFTVNAITTTSITLGSISNNLVTATWPLATSNQATLMQRKKVTVRADAQPTEMAAFLQTLPGIGTVQVSRMGPTQQLGYVWSITLASLGRTSCPTSPCLRVDPNLLNEYGVACLTCTATLSQLTNNVGVLPDFEAPSIISSTKIGNFVYEVQSILTSASSNSIGGYFYVNFGSYYQATPSLGALIKYNELAIDVKSKLQRLPTIGSVNVTRTAVNFGYQWLVTFTSNMGNQPLMTITSNSLTGNNVQVTIAEVTRGVPSAFEAVIGGLAPTTSLVVRALAVNRLGTSPGSNLLQQYGQGANLLQIMAQQPPGAPIINSVLPVSFSQLGLTFTPANDGSSPIQSYLIETTSDANFGIPLVAALDITTSTGYDIQGTFQLKYGSVTTQLLSIDASAATVAGALNRLPNLRPVTTSRYLAVMTGAGTNAVTSYSSTLRTLALGAGLTALQASMLTTRSVVVVNQYSFTVTTAPVAGDMTIAVSPTIAGTITISNNYALFLANVADTTLGPFGYRWLITFGEAVYSDNKIDSIDLTTSQGLQMVSNLVSTATGNSISGAINRLTPSTFPSHYNAITMSTSPHCNTFVVGPSSRTQILQIFAPTTITAGSYQLQLDGQATSCIPYNAVATGTASSIKTLLEALPNVGKVMVSLKNNYKQVIIPGTQVSKVTGYSSSLNVLTVVSTGPPAGFSQEQADSLVVGAIIRVQKNPWDITQDVCTFTVAAPAVAQGTTISVTPLSSTCSSFAGETRSLMLLDMPTYKITFYGDYPTGNWPILRVINFGVVPCAAWVPAVQVKSRVHTLKYEGPCASGSPMIQTLIADASTNLGGTFTLSYAGQVSAPLSVTGTTAAAVTSALQAMVSPASANSISVSTMRFSTYGRAWQVTFAPTMTDPIDIIKINDAFLTGTDAVMQSFPVIEFVSTSQLNSLRGDYIIAVDDAETGPIGVAATINKVVSVLQDLYNINVVIALPNYPSDSNQIGYTSLALTVTASAGSNVLTNVMYMNAPIDPSIYIAAGDTIKWGSESHVVASVSAGDIVLGDNAITGGATVATSAGTLLRSTKQADGYISTYRTAITLVAATVGSNVIVLSASNGVANGDVLTIGLSSYTVQLVNGNGITITLTSNYAGVAVAASLPLTLVYRNWLITSEDLTASILTGDRFWYTWSDGTWSEFIALSVSNNLIQFSGALKAPITQGTIKIGAGGYRYPIVFKSYQANLNSIDAIPGNSWKGLNARLRTIRPFYVQPYSMTLGNPSMVQTLTLAAATSTSAGTGATYTLSFLGETTVPIQWTDTNTTIASALRALTVVDGVTVQSTAVGFGYVHTITFWGDKYNIRILPALSATFTLGAGGTLSQVSITQYTMKLGSPFTMTGPWYNSYNATSTYTIRVTATNAAGTGPSSDIVLASTAMTAVLPSPPVGVTFDYPRGETWLEVNYKKPFYDGGAPITLYQVQWDSSPNFDGTGPGTGYKLFQLTYEIQSIALSFRSPTGQGGTFTLAFGGQVSTPLSYLCTSAQLTAALVVITGNANVQGSPIQVSQTAVGWGTTWTVTFANNFGDLAPLRADTAMLQGDFPSIVISEVQKGKQDLASGDFTFEVQDIYTSSVSPLTGSFVLSFDGVWTSSISVSATALQVQTALQAISTMYTTKVSKVVLNSALNTACWSVTFAHIRNNLVAGSGNIFPMIVVSSSLSGTQASVAVAEKVKGTNPFSFRVKGLASGRTYYARVMAYNSQGFGSNSGPFAQGIPRSHPGPPVNVNTVVNSATALAVSWGPPINNSGAAVDQYRVEWFRTSGQPSIQAVTTSSLQGLPEIQQVTSFATTPSLTGYFKLSFLGQTTGNIAWNAPATGPNSVKSLLELVPGLGSVSVTVVPSLQSVPGLYVILATTATAVAQSPITDVTSCCGFSVNDALTIAGQPYTISSLAGTTITLNIVGQAVTTTVPVPVLRSANGYQWTITFGDMNIGDVPQLQVSQSDNWSGTSAGIYVSTLQEGVAPIGGTFRLTVPSNVNGLVISEQTPPIPFNASASLMQLHLESLSSVSSIAVTRTSNGYGFSWFITFLSEIVGEVMLIQPDGSGLTGSSVSISASITTLGVQPSYFCESAGTPGTCQLVPATLPMSTVLPQLATGIPYMTLVRAHNSEGWGPVAWGMPQYETPRAPPPPPTNVLLMSLSSSMLKVIWSKPASSGGAVVTSYIIQWDTNSGFVNSATPTFDYFKRFLVQPTDAGPFFYNIPVTTGVLFYVRIAAINDQGPSLWAKSVPTSLQAQNVRPGPPITPQLVVLSNTGYLVTWQPPSINYPVFGGTGGLPITQYMVEWDQSAAFDSPAAFTMVSPSTLSYVIGGRNVVTGMVSNTLVPGGTYFVRVTAFNGLGASSTAATIPTSATLASQLPSTPENLQLTDLSATSVLASWQTPIYDGGLPLQQYTLQYDVNSSYKSGSAQSVNIPIVHERQNALISTDPVSEIQYIEATVQVTNERQTVRTTVNGVDEVQTITTSSNNVVDEIQTITTSATDRNEVQAIILDGTYIDEIQGVRTTVADSPEVQTVVVGTTRVNEIQSLTIVFSGITTPAGVTGTLVIGLDTTYCSFCKYKLQAPTVDVTTAVTSLTDADGGTAMTNALSGLSNVQDTVAVTRTSTPDATNNLLTMVFSITFSGVNVAGNVPAITVQSNLGPLQNSVQTTTTEVQVGSNPIYTASSVFRLFYTCEQYSDPSVTTGAFPGISTACQPTGAPICASCATAFSGLTMTVSSDLTALIQAGAVLQVGPCVFGIASLTNAALTIDAANVGQYCSTFTSQSLPIYAAKVLSPITNLVMRQGAAGNQYPEQDTAIAAQFLNVLNKQVSVVATPVITLAFVGTSYAISFISNTGTIPLMTCDISNMQITSGTRQCTVTRTSTGSMIYGTFTLTLTRASDGAPRITLPILFDATPATMTSTLQAVGAGGELVWGSVSVTRTMYLGSASRWSGGYAWRIQFLTRGGNIPTMTYTSSLSNAKGATPAPVIAIEDALNLLTPPIGSVDGNQLSGYFKLSYNGVVSTVACVLGTNTDGGNILAGPTIEDLAMETYLKNQFSWSSVSVFRTLPTRAYGFTWYITYTDRNTGGNIPLIQIVSPNLSGAGATITTQDILPGNELGGTFQLQYNGQTTGPISFSASVQEVATQLNNLNSIQPSQVVVSRIGPFGPTSGVPDAATQVSGYQWSITFFSSTWKDPTSDHTIMTPGNWIGPPASWSDVWETGYSKAWGRQVGPLTAMGLQLACLPQALTVTANDSSQTCTVTTTRPGVGPLKGTFKLQLDTTLSSYMSSQVVAVSAQIQHNAWASAIQSQSNGQSMQEILQSMTNIGTVSVARSSVNILTGGYTWTVTFLYDKEPCFEHDSIYNFCNSPGNVPMFTIATNNLVAPNSAISVCDQSSNPCGVAVDGVILRSSFSVFKVTGDPGVEARFSLTMTCQGATVGSTCALIVGGFVLTTAQPNLPSSLLTGDQFYFSGYTSCIFTVVSTTTSFIDVVDIVCAAMATGLTGGPFQLTMILPWNAQGNAINRVLRAASSSSLETGIWGNGRVTSVTRTVIGQYGAMSWLIRFISNPGNTPPGAGNISPLTVAFLIPPTCVCQVTVTETQTGSIPLGGTFTVDYHSANGPRTISFMETKDRLERKLDEMNTLGTVRVTLYQLPSISTGCTSAACSGGWEDQPVLNDGTRGGYRWGIVFLKNPGEYYGYTYPPGTGNMNPLTVAYPLLTGTQSAVNVFTVQNGNSPLSGVFSLTYNGSITPSIPFSASGAMVEQVIETLPMMSIVLTTSDSLSLYAIPNAIATISQDGLVATISGVDITQYFAPGDIIRFGPPPTNMLQGSNGDVPVTGTLSTSLVTVDNLSPVITFASSMTTTIYPGHQLRLGGGIYTVARTGIEVQTLTVTMPTSSWTITNLNTAFYTLTLNYQGLSATSACIPGQVPNLATTLNALLTTIDISRSINTISVTQSPATVVGSNTRYVYSIYFGGSVVLGKVAQLTTGGCGTTPTGATATLATLINGGRTAHQRLVLSTDSGTVLDPTGSYQLSLGATASPCLKWGDTSASIQTQLSTAWGDTVLVSRHGNGQSATEIQSIVLVSNSAVINGPNGYFRLSFTNAGTTATTGCLNYGIAATDLQSALNGLSNVNTGHIVVSRTGDGTAVSGYGYQYTVSFSGKLNVGMSNVLGDVATLVVFSAGTGLCSPVVTGLPYIQVKTIQPGIPSYTYNLYFIGNSFAQVAPISIASCGSGSTIVGGSSRRLEMIVKNNGGSYAIQKIIVKDPTQAIAGTPTFKLSFMGQTTTNCLNYNALNTDIQAALTGLLTIGNNGVAVSSDIDPINAPNGYVFLVTFTGASLGGTLPLISVVNTGCTAFAATSSAVISSVNAGGGADNKITLTSQYNGDILPIVPAYSVSQSFTVLNELFAVYQITISNPNADITAGGTYTLTLNSNTATVAWTATELQMEAIFSSLTGVASGITVTLLLDPLAAPNRYTYKVYCLGTLAMGSFGTLTYGNKLGFGSGTVAVSTIRSGSNTNTFGPSTVPLGTLASSATPASYIGPGGTNFNVYKANGFLWSMYFSQMIGDVAPLAPVTTSLNSAAQFSVVDNFIQGSLSSNFTTSNLLPGVQYYMKVSTSTSMGPSPWSASSVIIPSAVPPPPLNLQAGNDIYVPEVQRVKTAARHILEVQSVSTSASVIAEVQTLTVTANPCGSNNCIQGNIAFRLPTIQVISISAKAAITAGQFQLVYYDTISDNHGALSNPPYYTPAINWNSQASVVAAALIASGGLLASDIVVTRDGDASASFGFGYIYSVTFVGSTVAGQVMPMQILDNTASTVTCTAFSVAGNAQYNLAITQSVPYAMGTNTAVQRVIVQSPSVLYTGGYSLSFNFAGATTTTTCIPYNADAASLKAALELLTNIDSVYVVQSTDSVLAPNGFIYDIFFYGQGVTRYSVPQLGISTATCNPFKTLVNNVLTLVPGATATLTYTHPNDNTNGFYSALSSTAVQLLTDLARLPILTPNVFVSASLPDNQGGNQWTIVFDQANGNLNQFVCSTDATFQAVVGSKCTVATLIDGNVLSGSFLLGASDPIPYNAGPATMKAILEKMSWVGSVYVTQSPPNGQLGYNWTITFLTYQGNAPLLTPTNLLQGIGNNIIVTEITQGNQISGAFQLSFRNMATTPIAYNAPASFVGDGSSMQEKLQALSTIGALQVSRTGPDYEGGYEWFVTFRDDILTPGNIPNMIVISQSLNAQNTTVDIKEIVKGSTGSGTRLWVSFDPPTSDNGDPISQYTVKWDSSNSFSAAPGQISITDPSFLYSRQYVTTSSPSLSWGGSLVAPTYTIQSITIGAVCPSFTLTFQGQTATININGITTLANVQSSLSAIVPGGVTVTPSVGLVALSTSFVVTFSGQYGSQPIFTSSAACAVPAFVQTGTTNYLKEVLAFTCSGTAGTVTITAKQQSKTFPFNALLSEAAAGLTTLLNAPTGGITVTTPTQLSLCVASSPQTITITFHYVYGNLQSSASGAGGTTVTLGASSVSGIYSYPFTAMSGTFQLSFAGALTPPLNAQS</sequence>
<organism evidence="3 4">
    <name type="scientific">Thraustotheca clavata</name>
    <dbReference type="NCBI Taxonomy" id="74557"/>
    <lineage>
        <taxon>Eukaryota</taxon>
        <taxon>Sar</taxon>
        <taxon>Stramenopiles</taxon>
        <taxon>Oomycota</taxon>
        <taxon>Saprolegniomycetes</taxon>
        <taxon>Saprolegniales</taxon>
        <taxon>Achlyaceae</taxon>
        <taxon>Thraustotheca</taxon>
    </lineage>
</organism>
<feature type="domain" description="Fibronectin type-III" evidence="2">
    <location>
        <begin position="2568"/>
        <end position="2682"/>
    </location>
</feature>
<name>A0A1V9Y6R8_9STRA</name>
<comment type="caution">
    <text evidence="3">The sequence shown here is derived from an EMBL/GenBank/DDBJ whole genome shotgun (WGS) entry which is preliminary data.</text>
</comment>
<feature type="domain" description="Fibronectin type-III" evidence="2">
    <location>
        <begin position="2458"/>
        <end position="2562"/>
    </location>
</feature>
<accession>A0A1V9Y6R8</accession>
<proteinExistence type="predicted"/>
<reference evidence="3 4" key="1">
    <citation type="journal article" date="2014" name="Genome Biol. Evol.">
        <title>The secreted proteins of Achlya hypogyna and Thraustotheca clavata identify the ancestral oomycete secretome and reveal gene acquisitions by horizontal gene transfer.</title>
        <authorList>
            <person name="Misner I."/>
            <person name="Blouin N."/>
            <person name="Leonard G."/>
            <person name="Richards T.A."/>
            <person name="Lane C.E."/>
        </authorList>
    </citation>
    <scope>NUCLEOTIDE SEQUENCE [LARGE SCALE GENOMIC DNA]</scope>
    <source>
        <strain evidence="3 4">ATCC 34112</strain>
    </source>
</reference>
<dbReference type="OrthoDB" id="114660at2759"/>
<dbReference type="InterPro" id="IPR003961">
    <property type="entry name" value="FN3_dom"/>
</dbReference>
<dbReference type="CDD" id="cd00063">
    <property type="entry name" value="FN3"/>
    <property type="match status" value="3"/>
</dbReference>
<dbReference type="Proteomes" id="UP000243217">
    <property type="component" value="Unassembled WGS sequence"/>
</dbReference>
<dbReference type="SUPFAM" id="SSF49265">
    <property type="entry name" value="Fibronectin type III"/>
    <property type="match status" value="5"/>
</dbReference>
<feature type="non-terminal residue" evidence="3">
    <location>
        <position position="1"/>
    </location>
</feature>
<feature type="non-terminal residue" evidence="3">
    <location>
        <position position="5849"/>
    </location>
</feature>
<dbReference type="Gene3D" id="2.60.40.10">
    <property type="entry name" value="Immunoglobulins"/>
    <property type="match status" value="4"/>
</dbReference>
<evidence type="ECO:0000259" key="2">
    <source>
        <dbReference type="PROSITE" id="PS50853"/>
    </source>
</evidence>
<dbReference type="PANTHER" id="PTHR13817">
    <property type="entry name" value="TITIN"/>
    <property type="match status" value="1"/>
</dbReference>
<feature type="domain" description="Fibronectin type-III" evidence="2">
    <location>
        <begin position="2051"/>
        <end position="2159"/>
    </location>
</feature>